<name>Q6LFW0_PHOPR</name>
<sequence>MSKPKSTMVTSSYIAMEIRTDIRNISTIPSSITIPANRHRIYPYNTESDTSMKAGRDITFNVDATKYPLVFKAYRTPETDITIKYNKSRDKSKGTIVKISKFKIDMMIGGWWKGNIKVTPTCSGDKGLCDSITKLDFQSVATQWSSIYHSTTMNNPVEMKNQAPSVQVNNQPWNVKLHFSNLDKLTGIGKRSSA</sequence>
<dbReference type="RefSeq" id="WP_011221957.1">
    <property type="nucleotide sequence ID" value="NC_006371.1"/>
</dbReference>
<dbReference type="Proteomes" id="UP000000593">
    <property type="component" value="Chromosome 2"/>
</dbReference>
<dbReference type="KEGG" id="ppr:PBPRB1975"/>
<dbReference type="HOGENOM" id="CLU_1401333_0_0_6"/>
<gene>
    <name evidence="1" type="ordered locus">PBPRB1975</name>
</gene>
<dbReference type="EMBL" id="CR378681">
    <property type="protein sequence ID" value="CAG23820.1"/>
    <property type="molecule type" value="Genomic_DNA"/>
</dbReference>
<proteinExistence type="predicted"/>
<dbReference type="AlphaFoldDB" id="Q6LFW0"/>
<organism evidence="1 2">
    <name type="scientific">Photobacterium profundum (strain SS9)</name>
    <dbReference type="NCBI Taxonomy" id="298386"/>
    <lineage>
        <taxon>Bacteria</taxon>
        <taxon>Pseudomonadati</taxon>
        <taxon>Pseudomonadota</taxon>
        <taxon>Gammaproteobacteria</taxon>
        <taxon>Vibrionales</taxon>
        <taxon>Vibrionaceae</taxon>
        <taxon>Photobacterium</taxon>
    </lineage>
</organism>
<dbReference type="STRING" id="298386.PBPRB1975"/>
<keyword evidence="2" id="KW-1185">Reference proteome</keyword>
<evidence type="ECO:0000313" key="2">
    <source>
        <dbReference type="Proteomes" id="UP000000593"/>
    </source>
</evidence>
<protein>
    <submittedName>
        <fullName evidence="1">Uncharacterized protein</fullName>
    </submittedName>
</protein>
<evidence type="ECO:0000313" key="1">
    <source>
        <dbReference type="EMBL" id="CAG23820.1"/>
    </source>
</evidence>
<reference evidence="2" key="1">
    <citation type="journal article" date="2005" name="Science">
        <title>Life at depth: Photobacterium profundum genome sequence and expression analysis.</title>
        <authorList>
            <person name="Vezzi A."/>
            <person name="Campanaro S."/>
            <person name="D'Angelo M."/>
            <person name="Simonato F."/>
            <person name="Vitulo N."/>
            <person name="Lauro F.M."/>
            <person name="Cestaro A."/>
            <person name="Malacrida G."/>
            <person name="Simionati B."/>
            <person name="Cannata N."/>
            <person name="Romualdi C."/>
            <person name="Bartlett D.H."/>
            <person name="Valle G."/>
        </authorList>
    </citation>
    <scope>NUCLEOTIDE SEQUENCE [LARGE SCALE GENOMIC DNA]</scope>
    <source>
        <strain evidence="2">ATCC BAA-1253 / SS9</strain>
    </source>
</reference>
<accession>Q6LFW0</accession>